<keyword evidence="5" id="KW-1185">Reference proteome</keyword>
<dbReference type="PRINTS" id="PR00081">
    <property type="entry name" value="GDHRDH"/>
</dbReference>
<dbReference type="OrthoDB" id="542013at2759"/>
<evidence type="ECO:0000256" key="1">
    <source>
        <dbReference type="ARBA" id="ARBA00006484"/>
    </source>
</evidence>
<keyword evidence="2" id="KW-0521">NADP</keyword>
<dbReference type="SUPFAM" id="SSF51735">
    <property type="entry name" value="NAD(P)-binding Rossmann-fold domains"/>
    <property type="match status" value="1"/>
</dbReference>
<dbReference type="Proteomes" id="UP000664534">
    <property type="component" value="Unassembled WGS sequence"/>
</dbReference>
<protein>
    <recommendedName>
        <fullName evidence="6">Short-chain dehydrogenase/reductase family protein</fullName>
    </recommendedName>
</protein>
<accession>A0A8H3F9Z9</accession>
<keyword evidence="3" id="KW-0560">Oxidoreductase</keyword>
<evidence type="ECO:0000256" key="3">
    <source>
        <dbReference type="ARBA" id="ARBA00023002"/>
    </source>
</evidence>
<reference evidence="4" key="1">
    <citation type="submission" date="2021-03" db="EMBL/GenBank/DDBJ databases">
        <authorList>
            <person name="Tagirdzhanova G."/>
        </authorList>
    </citation>
    <scope>NUCLEOTIDE SEQUENCE</scope>
</reference>
<dbReference type="PANTHER" id="PTHR24320">
    <property type="entry name" value="RETINOL DEHYDROGENASE"/>
    <property type="match status" value="1"/>
</dbReference>
<dbReference type="AlphaFoldDB" id="A0A8H3F9Z9"/>
<dbReference type="Pfam" id="PF00106">
    <property type="entry name" value="adh_short"/>
    <property type="match status" value="1"/>
</dbReference>
<evidence type="ECO:0008006" key="6">
    <source>
        <dbReference type="Google" id="ProtNLM"/>
    </source>
</evidence>
<dbReference type="PANTHER" id="PTHR24320:SF252">
    <property type="entry name" value="DEHYDROGENASE_REDUCTASE FAMILY PROTEIN, PUTATIVE (AFU_ORTHOLOGUE AFUA_3G08550)-RELATED"/>
    <property type="match status" value="1"/>
</dbReference>
<comment type="caution">
    <text evidence="4">The sequence shown here is derived from an EMBL/GenBank/DDBJ whole genome shotgun (WGS) entry which is preliminary data.</text>
</comment>
<dbReference type="InterPro" id="IPR036291">
    <property type="entry name" value="NAD(P)-bd_dom_sf"/>
</dbReference>
<comment type="similarity">
    <text evidence="1">Belongs to the short-chain dehydrogenases/reductases (SDR) family.</text>
</comment>
<sequence>MPSRQESVNDQAADAQLVSSKDMAPLPENFGPVFFQNQFRTKIELPTKEKYPDVNGKCAIVTGSNTGLGFESARQLLSLGLSHLVMGVRSLERGNAAATELRAANFSAKIEVWQLDMETYESIQAFVRKCQDNLSRIDMVILNAGLSPLKFATIPATGHERTIQVNHLSTVLLTILLLPVLKSKSKGGNPPRLTLVNSVMSHLCKFPNKSERPILPSFDDTAVTPWNAQERYGVSKLLCQLFVVKLAENVDPEDVIVNMVDPGLTKGTGLSRDVTGATAVAAKIFFSVAGRPVNRGAATYVDAALGHGKESHGCFLMNCKIAPLACWFYTDGKVLTDLIWTETLQEFNFAGVEQIMASMGSPEGK</sequence>
<gene>
    <name evidence="4" type="ORF">IMSHALPRED_003350</name>
</gene>
<evidence type="ECO:0000256" key="2">
    <source>
        <dbReference type="ARBA" id="ARBA00022857"/>
    </source>
</evidence>
<dbReference type="EMBL" id="CAJPDT010000017">
    <property type="protein sequence ID" value="CAF9916941.1"/>
    <property type="molecule type" value="Genomic_DNA"/>
</dbReference>
<evidence type="ECO:0000313" key="4">
    <source>
        <dbReference type="EMBL" id="CAF9916941.1"/>
    </source>
</evidence>
<dbReference type="Gene3D" id="3.40.50.720">
    <property type="entry name" value="NAD(P)-binding Rossmann-like Domain"/>
    <property type="match status" value="1"/>
</dbReference>
<organism evidence="4 5">
    <name type="scientific">Imshaugia aleurites</name>
    <dbReference type="NCBI Taxonomy" id="172621"/>
    <lineage>
        <taxon>Eukaryota</taxon>
        <taxon>Fungi</taxon>
        <taxon>Dikarya</taxon>
        <taxon>Ascomycota</taxon>
        <taxon>Pezizomycotina</taxon>
        <taxon>Lecanoromycetes</taxon>
        <taxon>OSLEUM clade</taxon>
        <taxon>Lecanoromycetidae</taxon>
        <taxon>Lecanorales</taxon>
        <taxon>Lecanorineae</taxon>
        <taxon>Parmeliaceae</taxon>
        <taxon>Imshaugia</taxon>
    </lineage>
</organism>
<dbReference type="InterPro" id="IPR002347">
    <property type="entry name" value="SDR_fam"/>
</dbReference>
<evidence type="ECO:0000313" key="5">
    <source>
        <dbReference type="Proteomes" id="UP000664534"/>
    </source>
</evidence>
<name>A0A8H3F9Z9_9LECA</name>
<dbReference type="GO" id="GO:0016491">
    <property type="term" value="F:oxidoreductase activity"/>
    <property type="evidence" value="ECO:0007669"/>
    <property type="project" value="UniProtKB-KW"/>
</dbReference>
<proteinExistence type="inferred from homology"/>